<dbReference type="InterPro" id="IPR002549">
    <property type="entry name" value="AI-2E-like"/>
</dbReference>
<evidence type="ECO:0000256" key="5">
    <source>
        <dbReference type="ARBA" id="ARBA00022692"/>
    </source>
</evidence>
<comment type="caution">
    <text evidence="9">The sequence shown here is derived from an EMBL/GenBank/DDBJ whole genome shotgun (WGS) entry which is preliminary data.</text>
</comment>
<dbReference type="EMBL" id="BJOU01000011">
    <property type="protein sequence ID" value="GED98841.1"/>
    <property type="molecule type" value="Genomic_DNA"/>
</dbReference>
<reference evidence="10" key="1">
    <citation type="submission" date="2019-06" db="EMBL/GenBank/DDBJ databases">
        <title>Gordonia isolated from sludge of a wastewater treatment plant.</title>
        <authorList>
            <person name="Tamura T."/>
            <person name="Aoyama K."/>
            <person name="Kang Y."/>
            <person name="Saito S."/>
            <person name="Akiyama N."/>
            <person name="Yazawa K."/>
            <person name="Gonoi T."/>
            <person name="Mikami Y."/>
        </authorList>
    </citation>
    <scope>NUCLEOTIDE SEQUENCE [LARGE SCALE GENOMIC DNA]</scope>
    <source>
        <strain evidence="10">NBRC 107697</strain>
    </source>
</reference>
<organism evidence="9 10">
    <name type="scientific">Gordonia crocea</name>
    <dbReference type="NCBI Taxonomy" id="589162"/>
    <lineage>
        <taxon>Bacteria</taxon>
        <taxon>Bacillati</taxon>
        <taxon>Actinomycetota</taxon>
        <taxon>Actinomycetes</taxon>
        <taxon>Mycobacteriales</taxon>
        <taxon>Gordoniaceae</taxon>
        <taxon>Gordonia</taxon>
    </lineage>
</organism>
<dbReference type="Proteomes" id="UP000444980">
    <property type="component" value="Unassembled WGS sequence"/>
</dbReference>
<accession>A0A7I9V123</accession>
<keyword evidence="4" id="KW-1003">Cell membrane</keyword>
<feature type="transmembrane region" description="Helical" evidence="8">
    <location>
        <begin position="328"/>
        <end position="345"/>
    </location>
</feature>
<keyword evidence="7 8" id="KW-0472">Membrane</keyword>
<feature type="transmembrane region" description="Helical" evidence="8">
    <location>
        <begin position="299"/>
        <end position="321"/>
    </location>
</feature>
<gene>
    <name evidence="9" type="ORF">nbrc107697_28800</name>
</gene>
<keyword evidence="3" id="KW-0813">Transport</keyword>
<evidence type="ECO:0000256" key="3">
    <source>
        <dbReference type="ARBA" id="ARBA00022448"/>
    </source>
</evidence>
<keyword evidence="5 8" id="KW-0812">Transmembrane</keyword>
<evidence type="ECO:0000256" key="7">
    <source>
        <dbReference type="ARBA" id="ARBA00023136"/>
    </source>
</evidence>
<feature type="transmembrane region" description="Helical" evidence="8">
    <location>
        <begin position="210"/>
        <end position="231"/>
    </location>
</feature>
<dbReference type="GO" id="GO:0055085">
    <property type="term" value="P:transmembrane transport"/>
    <property type="evidence" value="ECO:0007669"/>
    <property type="project" value="TreeGrafter"/>
</dbReference>
<evidence type="ECO:0000256" key="8">
    <source>
        <dbReference type="SAM" id="Phobius"/>
    </source>
</evidence>
<proteinExistence type="inferred from homology"/>
<feature type="transmembrane region" description="Helical" evidence="8">
    <location>
        <begin position="93"/>
        <end position="114"/>
    </location>
</feature>
<protein>
    <submittedName>
        <fullName evidence="9">Permease</fullName>
    </submittedName>
</protein>
<feature type="transmembrane region" description="Helical" evidence="8">
    <location>
        <begin position="365"/>
        <end position="396"/>
    </location>
</feature>
<feature type="transmembrane region" description="Helical" evidence="8">
    <location>
        <begin position="65"/>
        <end position="87"/>
    </location>
</feature>
<feature type="transmembrane region" description="Helical" evidence="8">
    <location>
        <begin position="272"/>
        <end position="293"/>
    </location>
</feature>
<evidence type="ECO:0000313" key="9">
    <source>
        <dbReference type="EMBL" id="GED98841.1"/>
    </source>
</evidence>
<keyword evidence="10" id="KW-1185">Reference proteome</keyword>
<dbReference type="GO" id="GO:0005886">
    <property type="term" value="C:plasma membrane"/>
    <property type="evidence" value="ECO:0007669"/>
    <property type="project" value="UniProtKB-SubCell"/>
</dbReference>
<evidence type="ECO:0000256" key="1">
    <source>
        <dbReference type="ARBA" id="ARBA00004651"/>
    </source>
</evidence>
<dbReference type="PANTHER" id="PTHR21716">
    <property type="entry name" value="TRANSMEMBRANE PROTEIN"/>
    <property type="match status" value="1"/>
</dbReference>
<evidence type="ECO:0000256" key="4">
    <source>
        <dbReference type="ARBA" id="ARBA00022475"/>
    </source>
</evidence>
<dbReference type="AlphaFoldDB" id="A0A7I9V123"/>
<evidence type="ECO:0000256" key="6">
    <source>
        <dbReference type="ARBA" id="ARBA00022989"/>
    </source>
</evidence>
<name>A0A7I9V123_9ACTN</name>
<evidence type="ECO:0000256" key="2">
    <source>
        <dbReference type="ARBA" id="ARBA00009773"/>
    </source>
</evidence>
<sequence length="420" mass="43488">MQAGGASGNPTWRWATASRAAARGLCDNAAVTNDAADPGSATPTTDDDFTAVPQARDRLQVMGDWLASAARVSGQIIVVALLLWVLGTILGKVWSGVLPVALALLFATVLWPAVSFLRRHGIADSVAAGLVTVGGILVMIGVVAGIVPSVVGQADDLGRKAADGITQAKNWLKGPPFNIGDDQISKALDAIQKKVESSAGSIAQSAVSGVSTATSTLMMVFTILILVFFFLKDGPKFLPWLRRTAGDRAGGHLADLLGRIWTTLSGFIRTQAIVSFVDAVFIGAALFILGVPLAGVLTVLTFIAGFVPIVGAVVAGALAVLVALVGKGWVAAVVMLVVILAVQQLEGNVLQPWLQAKVMQLHAAIVLLAVMLGGSMFGISGAFLAVPVVATVAVILRYANEQLARKAGERPLPEAEVIEV</sequence>
<comment type="similarity">
    <text evidence="2">Belongs to the autoinducer-2 exporter (AI-2E) (TC 2.A.86) family.</text>
</comment>
<dbReference type="Pfam" id="PF01594">
    <property type="entry name" value="AI-2E_transport"/>
    <property type="match status" value="1"/>
</dbReference>
<keyword evidence="6 8" id="KW-1133">Transmembrane helix</keyword>
<evidence type="ECO:0000313" key="10">
    <source>
        <dbReference type="Proteomes" id="UP000444980"/>
    </source>
</evidence>
<feature type="transmembrane region" description="Helical" evidence="8">
    <location>
        <begin position="126"/>
        <end position="147"/>
    </location>
</feature>
<comment type="subcellular location">
    <subcellularLocation>
        <location evidence="1">Cell membrane</location>
        <topology evidence="1">Multi-pass membrane protein</topology>
    </subcellularLocation>
</comment>
<dbReference type="PANTHER" id="PTHR21716:SF53">
    <property type="entry name" value="PERMEASE PERM-RELATED"/>
    <property type="match status" value="1"/>
</dbReference>